<keyword evidence="3" id="KW-1185">Reference proteome</keyword>
<dbReference type="InterPro" id="IPR010093">
    <property type="entry name" value="SinI_DNA-bd"/>
</dbReference>
<dbReference type="NCBIfam" id="TIGR01764">
    <property type="entry name" value="excise"/>
    <property type="match status" value="1"/>
</dbReference>
<gene>
    <name evidence="2" type="ORF">GCM10010833_11600</name>
</gene>
<dbReference type="EMBL" id="BMGD01000002">
    <property type="protein sequence ID" value="GGB58508.1"/>
    <property type="molecule type" value="Genomic_DNA"/>
</dbReference>
<name>A0ABQ1J4F1_9SPHN</name>
<dbReference type="Pfam" id="PF12728">
    <property type="entry name" value="HTH_17"/>
    <property type="match status" value="1"/>
</dbReference>
<evidence type="ECO:0000259" key="1">
    <source>
        <dbReference type="Pfam" id="PF12728"/>
    </source>
</evidence>
<protein>
    <recommendedName>
        <fullName evidence="1">Helix-turn-helix domain-containing protein</fullName>
    </recommendedName>
</protein>
<organism evidence="2 3">
    <name type="scientific">Blastomonas aquatica</name>
    <dbReference type="NCBI Taxonomy" id="1510276"/>
    <lineage>
        <taxon>Bacteria</taxon>
        <taxon>Pseudomonadati</taxon>
        <taxon>Pseudomonadota</taxon>
        <taxon>Alphaproteobacteria</taxon>
        <taxon>Sphingomonadales</taxon>
        <taxon>Sphingomonadaceae</taxon>
        <taxon>Blastomonas</taxon>
    </lineage>
</organism>
<dbReference type="InterPro" id="IPR041657">
    <property type="entry name" value="HTH_17"/>
</dbReference>
<dbReference type="RefSeq" id="WP_308419313.1">
    <property type="nucleotide sequence ID" value="NZ_BMGD01000002.1"/>
</dbReference>
<sequence>MRVPDACRYTGISRSTLYLLIARGEVEVVKMGAATLVLTESLRQLIERRRFVE</sequence>
<feature type="domain" description="Helix-turn-helix" evidence="1">
    <location>
        <begin position="1"/>
        <end position="50"/>
    </location>
</feature>
<reference evidence="3" key="1">
    <citation type="journal article" date="2019" name="Int. J. Syst. Evol. Microbiol.">
        <title>The Global Catalogue of Microorganisms (GCM) 10K type strain sequencing project: providing services to taxonomists for standard genome sequencing and annotation.</title>
        <authorList>
            <consortium name="The Broad Institute Genomics Platform"/>
            <consortium name="The Broad Institute Genome Sequencing Center for Infectious Disease"/>
            <person name="Wu L."/>
            <person name="Ma J."/>
        </authorList>
    </citation>
    <scope>NUCLEOTIDE SEQUENCE [LARGE SCALE GENOMIC DNA]</scope>
    <source>
        <strain evidence="3">CGMCC 1.12851</strain>
    </source>
</reference>
<comment type="caution">
    <text evidence="2">The sequence shown here is derived from an EMBL/GenBank/DDBJ whole genome shotgun (WGS) entry which is preliminary data.</text>
</comment>
<evidence type="ECO:0000313" key="3">
    <source>
        <dbReference type="Proteomes" id="UP000614261"/>
    </source>
</evidence>
<proteinExistence type="predicted"/>
<accession>A0ABQ1J4F1</accession>
<evidence type="ECO:0000313" key="2">
    <source>
        <dbReference type="EMBL" id="GGB58508.1"/>
    </source>
</evidence>
<dbReference type="Proteomes" id="UP000614261">
    <property type="component" value="Unassembled WGS sequence"/>
</dbReference>